<feature type="compositionally biased region" description="Low complexity" evidence="1">
    <location>
        <begin position="65"/>
        <end position="93"/>
    </location>
</feature>
<feature type="compositionally biased region" description="Gly residues" evidence="1">
    <location>
        <begin position="385"/>
        <end position="402"/>
    </location>
</feature>
<sequence length="769" mass="78367">MESQGDGSGCRELPAHSFVLAHASEFFKVKLSTDVGRGGDGAIPSSPFQRRLPPAAGLPPPHPQPGSATHHTSSAADAGAKHSVQQQQQQQQPVIVVPVESPEEEAAARAVVAFCYSGRVSLPPPAGVRAALQVLRQAAFLQVEGCEAAALEELSGLLHGCEHRRRPKAAKAGVGSGGRAAAAAAAAAVAAGLGAAAAESSGGKVAAAGQAAGEEAEQEKPLLPPPLEFFACRDLWPSADTCSGEVHDRFHVLAAVAAQRLVEHFGDALQAGVRVAARGRGAEMWIAVFNNDELFEQFLALPAANVAAVLSCSRFGADCENTVLHLLARWMGDNYHTVDAAEREKLCRCVRLVQLTPTYMHAFLPALAADHQTATAAVTPAATAAGGGAAGPGGRAGAGGRAAAGAEGSYSQHDATAAAAVGEPMQVDCLEPAGPSPCKREHAPEPARAHGANASAPSNAPGTGLGTNAAAGAAGEHSAPSNSGSSNGAGTGTGTGTVPGTSSAPPLGWFPITPAEAVFIANLAGARSEGERQALLAAGARRFGAASLDSDWYCAAARQQCLDTTITTAAAAEEEDEGRAYDWSISREDLQEELAGKARGEAFLVESGDEVAARGFVWVPYVKGKVGEPVAALFLRAALPAAFEAPGSALSERAAPAVIALDAELSVQRLEGREEEPLVVLRGPAARVRARRDVTLRFCAYRDFWMLGKGRGHDALPLRMAPGAAAGGGGGGGGGGGAEEEGVLEPWGEYLAEGAIKGTLRILPPSDLV</sequence>
<dbReference type="Pfam" id="PF07707">
    <property type="entry name" value="BACK"/>
    <property type="match status" value="1"/>
</dbReference>
<feature type="region of interest" description="Disordered" evidence="1">
    <location>
        <begin position="431"/>
        <end position="507"/>
    </location>
</feature>
<feature type="domain" description="BACK" evidence="2">
    <location>
        <begin position="296"/>
        <end position="362"/>
    </location>
</feature>
<dbReference type="Gene3D" id="1.25.40.420">
    <property type="match status" value="1"/>
</dbReference>
<evidence type="ECO:0000256" key="1">
    <source>
        <dbReference type="SAM" id="MobiDB-lite"/>
    </source>
</evidence>
<evidence type="ECO:0000259" key="2">
    <source>
        <dbReference type="Pfam" id="PF07707"/>
    </source>
</evidence>
<gene>
    <name evidence="3" type="ORF">HYH02_002098</name>
</gene>
<feature type="region of interest" description="Disordered" evidence="1">
    <location>
        <begin position="383"/>
        <end position="405"/>
    </location>
</feature>
<feature type="compositionally biased region" description="Gly residues" evidence="1">
    <location>
        <begin position="487"/>
        <end position="497"/>
    </location>
</feature>
<feature type="compositionally biased region" description="Low complexity" evidence="1">
    <location>
        <begin position="459"/>
        <end position="486"/>
    </location>
</feature>
<evidence type="ECO:0000313" key="3">
    <source>
        <dbReference type="EMBL" id="KAG2453892.1"/>
    </source>
</evidence>
<dbReference type="InterPro" id="IPR011705">
    <property type="entry name" value="BACK"/>
</dbReference>
<comment type="caution">
    <text evidence="3">The sequence shown here is derived from an EMBL/GenBank/DDBJ whole genome shotgun (WGS) entry which is preliminary data.</text>
</comment>
<dbReference type="AlphaFoldDB" id="A0A836BBV6"/>
<name>A0A836BBV6_9CHLO</name>
<dbReference type="InterPro" id="IPR011333">
    <property type="entry name" value="SKP1/BTB/POZ_sf"/>
</dbReference>
<proteinExistence type="predicted"/>
<dbReference type="PANTHER" id="PTHR12460:SF38">
    <property type="entry name" value="KINETOPLAST-ASSOCIATED PROTEIN-LIKE PROTEIN"/>
    <property type="match status" value="1"/>
</dbReference>
<feature type="compositionally biased region" description="Basic and acidic residues" evidence="1">
    <location>
        <begin position="438"/>
        <end position="448"/>
    </location>
</feature>
<dbReference type="PANTHER" id="PTHR12460">
    <property type="entry name" value="CYCLIN-DEPENDENT KINASE INHIBITOR-RELATED PROTEIN"/>
    <property type="match status" value="1"/>
</dbReference>
<keyword evidence="4" id="KW-1185">Reference proteome</keyword>
<organism evidence="3 4">
    <name type="scientific">Chlamydomonas schloesseri</name>
    <dbReference type="NCBI Taxonomy" id="2026947"/>
    <lineage>
        <taxon>Eukaryota</taxon>
        <taxon>Viridiplantae</taxon>
        <taxon>Chlorophyta</taxon>
        <taxon>core chlorophytes</taxon>
        <taxon>Chlorophyceae</taxon>
        <taxon>CS clade</taxon>
        <taxon>Chlamydomonadales</taxon>
        <taxon>Chlamydomonadaceae</taxon>
        <taxon>Chlamydomonas</taxon>
    </lineage>
</organism>
<evidence type="ECO:0000313" key="4">
    <source>
        <dbReference type="Proteomes" id="UP000613740"/>
    </source>
</evidence>
<protein>
    <recommendedName>
        <fullName evidence="2">BACK domain-containing protein</fullName>
    </recommendedName>
</protein>
<feature type="region of interest" description="Disordered" evidence="1">
    <location>
        <begin position="38"/>
        <end position="93"/>
    </location>
</feature>
<dbReference type="OrthoDB" id="546917at2759"/>
<dbReference type="EMBL" id="JAEHOD010000003">
    <property type="protein sequence ID" value="KAG2453892.1"/>
    <property type="molecule type" value="Genomic_DNA"/>
</dbReference>
<reference evidence="3" key="1">
    <citation type="journal article" date="2020" name="bioRxiv">
        <title>Comparative genomics of Chlamydomonas.</title>
        <authorList>
            <person name="Craig R.J."/>
            <person name="Hasan A.R."/>
            <person name="Ness R.W."/>
            <person name="Keightley P.D."/>
        </authorList>
    </citation>
    <scope>NUCLEOTIDE SEQUENCE</scope>
    <source>
        <strain evidence="3">CCAP 11/173</strain>
    </source>
</reference>
<dbReference type="Proteomes" id="UP000613740">
    <property type="component" value="Unassembled WGS sequence"/>
</dbReference>
<dbReference type="Gene3D" id="3.30.710.10">
    <property type="entry name" value="Potassium Channel Kv1.1, Chain A"/>
    <property type="match status" value="1"/>
</dbReference>
<accession>A0A836BBV6</accession>